<proteinExistence type="predicted"/>
<gene>
    <name evidence="2" type="ORF">PM001_LOCUS1977</name>
</gene>
<feature type="region of interest" description="Disordered" evidence="1">
    <location>
        <begin position="1"/>
        <end position="22"/>
    </location>
</feature>
<dbReference type="EMBL" id="CAKLBY020000016">
    <property type="protein sequence ID" value="CAK7899957.1"/>
    <property type="molecule type" value="Genomic_DNA"/>
</dbReference>
<accession>A0AAV1T5I8</accession>
<sequence length="93" mass="10093">MREREAEERSYARAMDKSSSRRSECKHVIATAAAISGLRGRAGRRCDEPAKDSKSKIYVSVKMICTKDLVSALGGGAVRSQRAGMAQESCGRL</sequence>
<evidence type="ECO:0000313" key="2">
    <source>
        <dbReference type="EMBL" id="CAK7899957.1"/>
    </source>
</evidence>
<comment type="caution">
    <text evidence="2">The sequence shown here is derived from an EMBL/GenBank/DDBJ whole genome shotgun (WGS) entry which is preliminary data.</text>
</comment>
<evidence type="ECO:0000256" key="1">
    <source>
        <dbReference type="SAM" id="MobiDB-lite"/>
    </source>
</evidence>
<name>A0AAV1T5I8_9STRA</name>
<dbReference type="AlphaFoldDB" id="A0AAV1T5I8"/>
<reference evidence="2" key="1">
    <citation type="submission" date="2024-01" db="EMBL/GenBank/DDBJ databases">
        <authorList>
            <person name="Webb A."/>
        </authorList>
    </citation>
    <scope>NUCLEOTIDE SEQUENCE</scope>
    <source>
        <strain evidence="2">Pm1</strain>
    </source>
</reference>
<protein>
    <submittedName>
        <fullName evidence="2">Uncharacterized protein</fullName>
    </submittedName>
</protein>
<evidence type="ECO:0000313" key="3">
    <source>
        <dbReference type="Proteomes" id="UP001162060"/>
    </source>
</evidence>
<dbReference type="Proteomes" id="UP001162060">
    <property type="component" value="Unassembled WGS sequence"/>
</dbReference>
<organism evidence="2 3">
    <name type="scientific">Peronospora matthiolae</name>
    <dbReference type="NCBI Taxonomy" id="2874970"/>
    <lineage>
        <taxon>Eukaryota</taxon>
        <taxon>Sar</taxon>
        <taxon>Stramenopiles</taxon>
        <taxon>Oomycota</taxon>
        <taxon>Peronosporomycetes</taxon>
        <taxon>Peronosporales</taxon>
        <taxon>Peronosporaceae</taxon>
        <taxon>Peronospora</taxon>
    </lineage>
</organism>